<proteinExistence type="predicted"/>
<name>A0A0F8WIH1_9ZZZZ</name>
<comment type="caution">
    <text evidence="1">The sequence shown here is derived from an EMBL/GenBank/DDBJ whole genome shotgun (WGS) entry which is preliminary data.</text>
</comment>
<dbReference type="AlphaFoldDB" id="A0A0F8WIH1"/>
<evidence type="ECO:0000313" key="1">
    <source>
        <dbReference type="EMBL" id="KKK56433.1"/>
    </source>
</evidence>
<accession>A0A0F8WIH1</accession>
<sequence length="58" mass="6382">MTIFQDDDTDMTVELEEQIIKGLVGTINEHNCSAFINGNTVDNASPVGIDNEGNYFKC</sequence>
<reference evidence="1" key="1">
    <citation type="journal article" date="2015" name="Nature">
        <title>Complex archaea that bridge the gap between prokaryotes and eukaryotes.</title>
        <authorList>
            <person name="Spang A."/>
            <person name="Saw J.H."/>
            <person name="Jorgensen S.L."/>
            <person name="Zaremba-Niedzwiedzka K."/>
            <person name="Martijn J."/>
            <person name="Lind A.E."/>
            <person name="van Eijk R."/>
            <person name="Schleper C."/>
            <person name="Guy L."/>
            <person name="Ettema T.J."/>
        </authorList>
    </citation>
    <scope>NUCLEOTIDE SEQUENCE</scope>
</reference>
<protein>
    <submittedName>
        <fullName evidence="1">Uncharacterized protein</fullName>
    </submittedName>
</protein>
<organism evidence="1">
    <name type="scientific">marine sediment metagenome</name>
    <dbReference type="NCBI Taxonomy" id="412755"/>
    <lineage>
        <taxon>unclassified sequences</taxon>
        <taxon>metagenomes</taxon>
        <taxon>ecological metagenomes</taxon>
    </lineage>
</organism>
<gene>
    <name evidence="1" type="ORF">LCGC14_3064560</name>
</gene>
<dbReference type="EMBL" id="LAZR01064999">
    <property type="protein sequence ID" value="KKK56433.1"/>
    <property type="molecule type" value="Genomic_DNA"/>
</dbReference>